<dbReference type="Gene3D" id="1.20.5.110">
    <property type="match status" value="2"/>
</dbReference>
<evidence type="ECO:0000256" key="5">
    <source>
        <dbReference type="ARBA" id="ARBA00023136"/>
    </source>
</evidence>
<accession>A0AAW1PHU2</accession>
<gene>
    <name evidence="8" type="ORF">WJX72_008754</name>
</gene>
<keyword evidence="4" id="KW-0653">Protein transport</keyword>
<keyword evidence="9" id="KW-1185">Reference proteome</keyword>
<feature type="region of interest" description="Disordered" evidence="6">
    <location>
        <begin position="117"/>
        <end position="144"/>
    </location>
</feature>
<feature type="compositionally biased region" description="Basic and acidic residues" evidence="6">
    <location>
        <begin position="123"/>
        <end position="144"/>
    </location>
</feature>
<dbReference type="GO" id="GO:0005886">
    <property type="term" value="C:plasma membrane"/>
    <property type="evidence" value="ECO:0007669"/>
    <property type="project" value="TreeGrafter"/>
</dbReference>
<dbReference type="GO" id="GO:0015031">
    <property type="term" value="P:protein transport"/>
    <property type="evidence" value="ECO:0007669"/>
    <property type="project" value="UniProtKB-KW"/>
</dbReference>
<dbReference type="SUPFAM" id="SSF58038">
    <property type="entry name" value="SNARE fusion complex"/>
    <property type="match status" value="2"/>
</dbReference>
<sequence length="262" mass="29759">MAFNDITNRDGYSPEDQAVLAEAKRIHKGTTASAQRALKTAEKTQELAANTLNELHRQGQKLDMVDRDLNEIDVDVDEGKSILRYMRRCCLFFLCSCCCDCDSDKMRDATRKDRVKMRKQARKHEQEIYSRADASRATDKPGYHGPVDEAKARSELFEQANGAKGRLQAQARARNANKWQIGDNLADEDRAEVQQETAIQDQALEKIGDALTSLQRMGTEMHEEIDRQDVKLQAVQEHTSDTHGKLADVTHVARKDFRLRGR</sequence>
<feature type="domain" description="T-SNARE coiled-coil homology" evidence="7">
    <location>
        <begin position="24"/>
        <end position="86"/>
    </location>
</feature>
<evidence type="ECO:0000259" key="7">
    <source>
        <dbReference type="PROSITE" id="PS50192"/>
    </source>
</evidence>
<name>A0AAW1PHU2_9CHLO</name>
<proteinExistence type="inferred from homology"/>
<dbReference type="CDD" id="cd15861">
    <property type="entry name" value="SNARE_SNAP25N_23N_29N_SEC9N"/>
    <property type="match status" value="1"/>
</dbReference>
<reference evidence="8 9" key="1">
    <citation type="journal article" date="2024" name="Nat. Commun.">
        <title>Phylogenomics reveals the evolutionary origins of lichenization in chlorophyte algae.</title>
        <authorList>
            <person name="Puginier C."/>
            <person name="Libourel C."/>
            <person name="Otte J."/>
            <person name="Skaloud P."/>
            <person name="Haon M."/>
            <person name="Grisel S."/>
            <person name="Petersen M."/>
            <person name="Berrin J.G."/>
            <person name="Delaux P.M."/>
            <person name="Dal Grande F."/>
            <person name="Keller J."/>
        </authorList>
    </citation>
    <scope>NUCLEOTIDE SEQUENCE [LARGE SCALE GENOMIC DNA]</scope>
    <source>
        <strain evidence="8 9">SAG 2043</strain>
    </source>
</reference>
<comment type="caution">
    <text evidence="8">The sequence shown here is derived from an EMBL/GenBank/DDBJ whole genome shotgun (WGS) entry which is preliminary data.</text>
</comment>
<protein>
    <recommendedName>
        <fullName evidence="7">t-SNARE coiled-coil homology domain-containing protein</fullName>
    </recommendedName>
</protein>
<keyword evidence="5" id="KW-0472">Membrane</keyword>
<dbReference type="EMBL" id="JALJOR010000008">
    <property type="protein sequence ID" value="KAK9813086.1"/>
    <property type="molecule type" value="Genomic_DNA"/>
</dbReference>
<organism evidence="8 9">
    <name type="scientific">[Myrmecia] bisecta</name>
    <dbReference type="NCBI Taxonomy" id="41462"/>
    <lineage>
        <taxon>Eukaryota</taxon>
        <taxon>Viridiplantae</taxon>
        <taxon>Chlorophyta</taxon>
        <taxon>core chlorophytes</taxon>
        <taxon>Trebouxiophyceae</taxon>
        <taxon>Trebouxiales</taxon>
        <taxon>Trebouxiaceae</taxon>
        <taxon>Myrmecia</taxon>
    </lineage>
</organism>
<dbReference type="PROSITE" id="PS50192">
    <property type="entry name" value="T_SNARE"/>
    <property type="match status" value="2"/>
</dbReference>
<evidence type="ECO:0000256" key="4">
    <source>
        <dbReference type="ARBA" id="ARBA00022927"/>
    </source>
</evidence>
<dbReference type="PANTHER" id="PTHR19305:SF9">
    <property type="entry name" value="SYNAPTOSOMAL-ASSOCIATED PROTEIN 29"/>
    <property type="match status" value="1"/>
</dbReference>
<evidence type="ECO:0000256" key="3">
    <source>
        <dbReference type="ARBA" id="ARBA00022448"/>
    </source>
</evidence>
<dbReference type="Proteomes" id="UP001489004">
    <property type="component" value="Unassembled WGS sequence"/>
</dbReference>
<comment type="subcellular location">
    <subcellularLocation>
        <location evidence="1">Membrane</location>
    </subcellularLocation>
</comment>
<evidence type="ECO:0000313" key="9">
    <source>
        <dbReference type="Proteomes" id="UP001489004"/>
    </source>
</evidence>
<dbReference type="GO" id="GO:0031201">
    <property type="term" value="C:SNARE complex"/>
    <property type="evidence" value="ECO:0007669"/>
    <property type="project" value="InterPro"/>
</dbReference>
<dbReference type="InterPro" id="IPR000727">
    <property type="entry name" value="T_SNARE_dom"/>
</dbReference>
<dbReference type="PANTHER" id="PTHR19305">
    <property type="entry name" value="SYNAPTOSOMAL ASSOCIATED PROTEIN"/>
    <property type="match status" value="1"/>
</dbReference>
<evidence type="ECO:0000256" key="6">
    <source>
        <dbReference type="SAM" id="MobiDB-lite"/>
    </source>
</evidence>
<keyword evidence="3" id="KW-0813">Transport</keyword>
<comment type="similarity">
    <text evidence="2">Belongs to the SNAP-25 family.</text>
</comment>
<feature type="domain" description="T-SNARE coiled-coil homology" evidence="7">
    <location>
        <begin position="194"/>
        <end position="256"/>
    </location>
</feature>
<dbReference type="CDD" id="cd15841">
    <property type="entry name" value="SNARE_Qc"/>
    <property type="match status" value="1"/>
</dbReference>
<evidence type="ECO:0000256" key="2">
    <source>
        <dbReference type="ARBA" id="ARBA00009480"/>
    </source>
</evidence>
<dbReference type="AlphaFoldDB" id="A0AAW1PHU2"/>
<dbReference type="GO" id="GO:0005484">
    <property type="term" value="F:SNAP receptor activity"/>
    <property type="evidence" value="ECO:0007669"/>
    <property type="project" value="InterPro"/>
</dbReference>
<evidence type="ECO:0000256" key="1">
    <source>
        <dbReference type="ARBA" id="ARBA00004370"/>
    </source>
</evidence>
<evidence type="ECO:0000313" key="8">
    <source>
        <dbReference type="EMBL" id="KAK9813086.1"/>
    </source>
</evidence>
<dbReference type="SMART" id="SM00397">
    <property type="entry name" value="t_SNARE"/>
    <property type="match status" value="2"/>
</dbReference>
<dbReference type="InterPro" id="IPR044766">
    <property type="entry name" value="NPSN/SNAP25-like_N_SNARE"/>
</dbReference>